<organism evidence="2 3">
    <name type="scientific">Conger conger</name>
    <name type="common">Conger eel</name>
    <name type="synonym">Muraena conger</name>
    <dbReference type="NCBI Taxonomy" id="82655"/>
    <lineage>
        <taxon>Eukaryota</taxon>
        <taxon>Metazoa</taxon>
        <taxon>Chordata</taxon>
        <taxon>Craniata</taxon>
        <taxon>Vertebrata</taxon>
        <taxon>Euteleostomi</taxon>
        <taxon>Actinopterygii</taxon>
        <taxon>Neopterygii</taxon>
        <taxon>Teleostei</taxon>
        <taxon>Anguilliformes</taxon>
        <taxon>Congridae</taxon>
        <taxon>Conger</taxon>
    </lineage>
</organism>
<comment type="caution">
    <text evidence="2">The sequence shown here is derived from an EMBL/GenBank/DDBJ whole genome shotgun (WGS) entry which is preliminary data.</text>
</comment>
<protein>
    <submittedName>
        <fullName evidence="2">Uncharacterized protein</fullName>
    </submittedName>
</protein>
<evidence type="ECO:0000256" key="1">
    <source>
        <dbReference type="SAM" id="MobiDB-lite"/>
    </source>
</evidence>
<dbReference type="Proteomes" id="UP001152803">
    <property type="component" value="Unassembled WGS sequence"/>
</dbReference>
<accession>A0A9Q1I6B3</accession>
<dbReference type="EMBL" id="JAFJMO010000001">
    <property type="protein sequence ID" value="KAJ8287442.1"/>
    <property type="molecule type" value="Genomic_DNA"/>
</dbReference>
<reference evidence="2" key="1">
    <citation type="journal article" date="2023" name="Science">
        <title>Genome structures resolve the early diversification of teleost fishes.</title>
        <authorList>
            <person name="Parey E."/>
            <person name="Louis A."/>
            <person name="Montfort J."/>
            <person name="Bouchez O."/>
            <person name="Roques C."/>
            <person name="Iampietro C."/>
            <person name="Lluch J."/>
            <person name="Castinel A."/>
            <person name="Donnadieu C."/>
            <person name="Desvignes T."/>
            <person name="Floi Bucao C."/>
            <person name="Jouanno E."/>
            <person name="Wen M."/>
            <person name="Mejri S."/>
            <person name="Dirks R."/>
            <person name="Jansen H."/>
            <person name="Henkel C."/>
            <person name="Chen W.J."/>
            <person name="Zahm M."/>
            <person name="Cabau C."/>
            <person name="Klopp C."/>
            <person name="Thompson A.W."/>
            <person name="Robinson-Rechavi M."/>
            <person name="Braasch I."/>
            <person name="Lecointre G."/>
            <person name="Bobe J."/>
            <person name="Postlethwait J.H."/>
            <person name="Berthelot C."/>
            <person name="Roest Crollius H."/>
            <person name="Guiguen Y."/>
        </authorList>
    </citation>
    <scope>NUCLEOTIDE SEQUENCE</scope>
    <source>
        <strain evidence="2">Concon-B</strain>
    </source>
</reference>
<keyword evidence="3" id="KW-1185">Reference proteome</keyword>
<proteinExistence type="predicted"/>
<evidence type="ECO:0000313" key="2">
    <source>
        <dbReference type="EMBL" id="KAJ8287442.1"/>
    </source>
</evidence>
<sequence>MGCSSSIKVKSKGPPTDTSKGDRVEQKDQEEPEARTLLEVEIHELNTASSQEGREKLVEVADVRDADGDGEGES</sequence>
<feature type="compositionally biased region" description="Basic and acidic residues" evidence="1">
    <location>
        <begin position="19"/>
        <end position="44"/>
    </location>
</feature>
<name>A0A9Q1I6B3_CONCO</name>
<gene>
    <name evidence="2" type="ORF">COCON_G00001010</name>
</gene>
<evidence type="ECO:0000313" key="3">
    <source>
        <dbReference type="Proteomes" id="UP001152803"/>
    </source>
</evidence>
<dbReference type="AlphaFoldDB" id="A0A9Q1I6B3"/>
<feature type="region of interest" description="Disordered" evidence="1">
    <location>
        <begin position="1"/>
        <end position="74"/>
    </location>
</feature>
<dbReference type="OrthoDB" id="10430100at2759"/>
<feature type="compositionally biased region" description="Basic and acidic residues" evidence="1">
    <location>
        <begin position="52"/>
        <end position="67"/>
    </location>
</feature>